<name>A0A9X0CQU3_9CNID</name>
<keyword evidence="2 3" id="KW-0040">ANK repeat</keyword>
<dbReference type="InterPro" id="IPR036770">
    <property type="entry name" value="Ankyrin_rpt-contain_sf"/>
</dbReference>
<keyword evidence="8" id="KW-1185">Reference proteome</keyword>
<dbReference type="Gene3D" id="1.25.40.20">
    <property type="entry name" value="Ankyrin repeat-containing domain"/>
    <property type="match status" value="6"/>
</dbReference>
<dbReference type="Pfam" id="PF12796">
    <property type="entry name" value="Ank_2"/>
    <property type="match status" value="3"/>
</dbReference>
<keyword evidence="1" id="KW-0677">Repeat</keyword>
<feature type="repeat" description="ANK" evidence="3">
    <location>
        <begin position="1034"/>
        <end position="1066"/>
    </location>
</feature>
<dbReference type="PRINTS" id="PR01415">
    <property type="entry name" value="ANKYRIN"/>
</dbReference>
<feature type="coiled-coil region" evidence="4">
    <location>
        <begin position="258"/>
        <end position="285"/>
    </location>
</feature>
<dbReference type="Pfam" id="PF24883">
    <property type="entry name" value="NPHP3_N"/>
    <property type="match status" value="1"/>
</dbReference>
<feature type="repeat" description="ANK" evidence="3">
    <location>
        <begin position="1120"/>
        <end position="1152"/>
    </location>
</feature>
<proteinExistence type="predicted"/>
<feature type="domain" description="TANC1/2-like winged helix" evidence="6">
    <location>
        <begin position="642"/>
        <end position="777"/>
    </location>
</feature>
<dbReference type="SUPFAM" id="SSF52540">
    <property type="entry name" value="P-loop containing nucleoside triphosphate hydrolases"/>
    <property type="match status" value="1"/>
</dbReference>
<feature type="domain" description="Nephrocystin 3-like N-terminal" evidence="5">
    <location>
        <begin position="362"/>
        <end position="529"/>
    </location>
</feature>
<feature type="repeat" description="ANK" evidence="3">
    <location>
        <begin position="1087"/>
        <end position="1119"/>
    </location>
</feature>
<sequence length="1994" mass="226848">MASSSTTGTVGQLTKPEYRNWLALGHALTTELCQGLRPFITREMETFYRNVSARIGGPCTCVHVPRRKPNEYHDMSTCAWANIFHTHHHRNKPNWRQSDPAKWIDPILGPWEIAKLFLPDLGAGHAGIKSADDMDITGILNLMYWCTHFTIPQPLINDVRETRNNKWVHVPNLALTDADKKVAFDAIENLLKDPNIAHDADAQQALKKIGNLKCVSDLHSMEARVLADFKEVIGKELSNINTGLKTLTEESIRNKEQQSQLKEQQEIFKKQLDDLNRQRKRVRNKFWSSLFGNLARNVKSIRKSHVVAWLMLLLLCRFYVILDDSFNRDGCSIQAYSDPWELKYFDFSDFINSSRTEFIGRQWLYQEMESVLEHTSKRGVLITGNPGSGKSAFLSNLLCSRTSSPIIHNRILGYHFCMHFDKGTQNGAKFVRNLANMVAWKVIKYREVILTDSFVRRVLYKDCPQDPEWCFEQGILTPLKKLQQQPMEPWYVVIDALDECTNDKAEIFNMVKSKLPRLPKWLKLIVSSRNVSTITASLDGLQKVELRSDDERNRDDIDTYLSLKVFSLKESIVHRIKTALEITDNEAPTQKIVSSLAEKSQGNFQFVKVVLDLWLVSTNIVRDTFPKTLDSSYQLYFERKYSTPESFQSLRQIFEVLVAAYTPLTVNEMHSLFRIDHPTLDLEYELMPKLDQVSLFLWHGSGDGLIRIYHASLTEWLTSENNIGKFYYIKKQNGHKRLARYYLQNAEQNHSPLKPDEAFHLASHIVEGGLAEVMVQQFLSLPSDHINTTDPVTQTTALHHSSHSSDANVTKLLVHHFSNVDCVDNDQRTPSFIAATSGHLNNLEILFERGANLNHTAAYLDVEIASHSQDPISECKRKSCEYSLLHTASQEGNIDVVKFLIRHKVNMLRTTGTNNTAVQLAAENGHLETVQTLKRVGGVLDDISLHHAAAGGHIHVVQYLLREGIKDSCIHNLPSCMISDQDSELKTTKVRFYDNRHLYLRETALHAAVGRGHLPVITSLLREDQNALHCPNSAGRRPLHEAVHANNYNTLELLLASGANVNVQCKMSPSSIKAFIPVKFVQTHCPCGLTSLHIAALHGYHSTAKLLIKYKADVNATDCNGSSPLHLASCQNMPSLVALLINSGADINARSLNGSTPLHSAAVCFAKDVFRPLLDLGCDHLATDSEGLTALHYVVKDVTYVGFEYFVDLYVSNPKSWIENPITTSQQEIMRELDLQYPWLNSLIKLIKSSARTEKIRNTSFKFLHMIDKRNRSVFDTLEKKTNTSFLLTGSNSMGGSLLVLSLTPFIFAYDISFSETIKSYVVALNKPYELALIPRSFTRALSRTFTSLFTKLNCSTLLHCVSLNLVHAVNTVLQAGVDVNCRDVSGLTPLLVYLHTGGRHMSKVLVKHNVEVEITCGDNFENSVFHLASYHKLHYLHYLYEFVLGSDNWQKYLQTENAIFDYFVDRYDDKNNKGNVKTIRTGDGPLASAILSHPNGSNVIDECFDAEGYNAFHRAAQGANLVAIQKFLSWGANPLLQTTDGFSTLWLSILYAVKYRPYLNLDRPSALTSLEVELATFSASAILDHLLRNGTMDIGCNKDRSDLTLYHVAASRGMWQFIAHLFSTSRIIGIDVNCPNKDGITPMYLAYFIGGDSCEWHSPWCKVIDVIKSYGGRLQYPTLEAEYFLIFNIFFGRNPSPLFLDLTEDEILTLQEGCGRDECREYKTRNVDLFRKSDEIDRVHIDYQKKIDKCSTFIEDCPADIKTGLLHFTFVVFRLDHQQALKFNFFHMRNSFVTFLDSEIERLKKLLFSATRPHAEIPCVLKQPEKIDMCSQFHKQDLETVLHKWYRNYKESLDLVVEKSDEVKSSMPVNGKLPRFLAKMNFALTNYDTTLSCDWQAVAIKYIQLSFHVRNLNFWVQAVHETLTVPSVSDFLSNRMINAILQHSEESLQLVLKLASGKPSETFNYLRILRFQKPPMWRETFSSFGNFGSRLWE</sequence>
<organism evidence="7 8">
    <name type="scientific">Desmophyllum pertusum</name>
    <dbReference type="NCBI Taxonomy" id="174260"/>
    <lineage>
        <taxon>Eukaryota</taxon>
        <taxon>Metazoa</taxon>
        <taxon>Cnidaria</taxon>
        <taxon>Anthozoa</taxon>
        <taxon>Hexacorallia</taxon>
        <taxon>Scleractinia</taxon>
        <taxon>Caryophylliina</taxon>
        <taxon>Caryophylliidae</taxon>
        <taxon>Desmophyllum</taxon>
    </lineage>
</organism>
<dbReference type="InterPro" id="IPR027417">
    <property type="entry name" value="P-loop_NTPase"/>
</dbReference>
<dbReference type="PANTHER" id="PTHR24126">
    <property type="entry name" value="ANKYRIN REPEAT, PH AND SEC7 DOMAIN CONTAINING PROTEIN SECG-RELATED"/>
    <property type="match status" value="1"/>
</dbReference>
<dbReference type="InterPro" id="IPR056884">
    <property type="entry name" value="NPHP3-like_N"/>
</dbReference>
<evidence type="ECO:0000313" key="8">
    <source>
        <dbReference type="Proteomes" id="UP001163046"/>
    </source>
</evidence>
<dbReference type="InterPro" id="IPR002110">
    <property type="entry name" value="Ankyrin_rpt"/>
</dbReference>
<keyword evidence="4" id="KW-0175">Coiled coil</keyword>
<dbReference type="Gene3D" id="3.40.50.300">
    <property type="entry name" value="P-loop containing nucleotide triphosphate hydrolases"/>
    <property type="match status" value="1"/>
</dbReference>
<gene>
    <name evidence="7" type="ORF">OS493_034053</name>
</gene>
<feature type="repeat" description="ANK" evidence="3">
    <location>
        <begin position="826"/>
        <end position="858"/>
    </location>
</feature>
<evidence type="ECO:0000256" key="4">
    <source>
        <dbReference type="SAM" id="Coils"/>
    </source>
</evidence>
<comment type="caution">
    <text evidence="7">The sequence shown here is derived from an EMBL/GenBank/DDBJ whole genome shotgun (WGS) entry which is preliminary data.</text>
</comment>
<evidence type="ECO:0000259" key="6">
    <source>
        <dbReference type="Pfam" id="PF25521"/>
    </source>
</evidence>
<evidence type="ECO:0000256" key="2">
    <source>
        <dbReference type="ARBA" id="ARBA00023043"/>
    </source>
</evidence>
<dbReference type="SMART" id="SM00248">
    <property type="entry name" value="ANK"/>
    <property type="match status" value="15"/>
</dbReference>
<dbReference type="OrthoDB" id="5989012at2759"/>
<accession>A0A9X0CQU3</accession>
<dbReference type="Proteomes" id="UP001163046">
    <property type="component" value="Unassembled WGS sequence"/>
</dbReference>
<evidence type="ECO:0000256" key="3">
    <source>
        <dbReference type="PROSITE-ProRule" id="PRU00023"/>
    </source>
</evidence>
<feature type="repeat" description="ANK" evidence="3">
    <location>
        <begin position="1153"/>
        <end position="1185"/>
    </location>
</feature>
<evidence type="ECO:0000256" key="1">
    <source>
        <dbReference type="ARBA" id="ARBA00022737"/>
    </source>
</evidence>
<dbReference type="PROSITE" id="PS50297">
    <property type="entry name" value="ANK_REP_REGION"/>
    <property type="match status" value="5"/>
</dbReference>
<evidence type="ECO:0008006" key="9">
    <source>
        <dbReference type="Google" id="ProtNLM"/>
    </source>
</evidence>
<protein>
    <recommendedName>
        <fullName evidence="9">Ankyrin repeat domain-containing protein 50</fullName>
    </recommendedName>
</protein>
<dbReference type="SUPFAM" id="SSF48403">
    <property type="entry name" value="Ankyrin repeat"/>
    <property type="match status" value="3"/>
</dbReference>
<evidence type="ECO:0000259" key="5">
    <source>
        <dbReference type="Pfam" id="PF24883"/>
    </source>
</evidence>
<dbReference type="Pfam" id="PF15112">
    <property type="entry name" value="DUF4559"/>
    <property type="match status" value="1"/>
</dbReference>
<dbReference type="InterPro" id="IPR027897">
    <property type="entry name" value="DUF4559"/>
</dbReference>
<evidence type="ECO:0000313" key="7">
    <source>
        <dbReference type="EMBL" id="KAJ7370124.1"/>
    </source>
</evidence>
<dbReference type="Pfam" id="PF25521">
    <property type="entry name" value="WHD_TANC1"/>
    <property type="match status" value="1"/>
</dbReference>
<reference evidence="7" key="1">
    <citation type="submission" date="2023-01" db="EMBL/GenBank/DDBJ databases">
        <title>Genome assembly of the deep-sea coral Lophelia pertusa.</title>
        <authorList>
            <person name="Herrera S."/>
            <person name="Cordes E."/>
        </authorList>
    </citation>
    <scope>NUCLEOTIDE SEQUENCE</scope>
    <source>
        <strain evidence="7">USNM1676648</strain>
        <tissue evidence="7">Polyp</tissue>
    </source>
</reference>
<dbReference type="EMBL" id="MU826872">
    <property type="protein sequence ID" value="KAJ7370124.1"/>
    <property type="molecule type" value="Genomic_DNA"/>
</dbReference>
<dbReference type="PROSITE" id="PS50088">
    <property type="entry name" value="ANK_REPEAT"/>
    <property type="match status" value="5"/>
</dbReference>
<dbReference type="InterPro" id="IPR058056">
    <property type="entry name" value="WH_TANC1/2"/>
</dbReference>